<dbReference type="EMBL" id="JBHSZV010000014">
    <property type="protein sequence ID" value="MFC7061572.1"/>
    <property type="molecule type" value="Genomic_DNA"/>
</dbReference>
<accession>A0ABW2EH60</accession>
<evidence type="ECO:0000256" key="1">
    <source>
        <dbReference type="SAM" id="Phobius"/>
    </source>
</evidence>
<feature type="transmembrane region" description="Helical" evidence="1">
    <location>
        <begin position="67"/>
        <end position="87"/>
    </location>
</feature>
<feature type="transmembrane region" description="Helical" evidence="1">
    <location>
        <begin position="40"/>
        <end position="61"/>
    </location>
</feature>
<comment type="caution">
    <text evidence="2">The sequence shown here is derived from an EMBL/GenBank/DDBJ whole genome shotgun (WGS) entry which is preliminary data.</text>
</comment>
<keyword evidence="1" id="KW-1133">Transmembrane helix</keyword>
<organism evidence="2 3">
    <name type="scientific">Halobacillus seohaensis</name>
    <dbReference type="NCBI Taxonomy" id="447421"/>
    <lineage>
        <taxon>Bacteria</taxon>
        <taxon>Bacillati</taxon>
        <taxon>Bacillota</taxon>
        <taxon>Bacilli</taxon>
        <taxon>Bacillales</taxon>
        <taxon>Bacillaceae</taxon>
        <taxon>Halobacillus</taxon>
    </lineage>
</organism>
<protein>
    <submittedName>
        <fullName evidence="2">DUF1294 domain-containing protein</fullName>
    </submittedName>
</protein>
<feature type="transmembrane region" description="Helical" evidence="1">
    <location>
        <begin position="6"/>
        <end position="24"/>
    </location>
</feature>
<evidence type="ECO:0000313" key="3">
    <source>
        <dbReference type="Proteomes" id="UP001596410"/>
    </source>
</evidence>
<dbReference type="InterPro" id="IPR010718">
    <property type="entry name" value="DUF1294"/>
</dbReference>
<dbReference type="Proteomes" id="UP001596410">
    <property type="component" value="Unassembled WGS sequence"/>
</dbReference>
<keyword evidence="3" id="KW-1185">Reference proteome</keyword>
<gene>
    <name evidence="2" type="ORF">ACFQIC_06815</name>
</gene>
<dbReference type="Pfam" id="PF06961">
    <property type="entry name" value="DUF1294"/>
    <property type="match status" value="1"/>
</dbReference>
<proteinExistence type="predicted"/>
<keyword evidence="1" id="KW-0812">Transmembrane</keyword>
<keyword evidence="1" id="KW-0472">Membrane</keyword>
<evidence type="ECO:0000313" key="2">
    <source>
        <dbReference type="EMBL" id="MFC7061572.1"/>
    </source>
</evidence>
<dbReference type="RefSeq" id="WP_204707326.1">
    <property type="nucleotide sequence ID" value="NZ_JBHSZV010000014.1"/>
</dbReference>
<reference evidence="3" key="1">
    <citation type="journal article" date="2019" name="Int. J. Syst. Evol. Microbiol.">
        <title>The Global Catalogue of Microorganisms (GCM) 10K type strain sequencing project: providing services to taxonomists for standard genome sequencing and annotation.</title>
        <authorList>
            <consortium name="The Broad Institute Genomics Platform"/>
            <consortium name="The Broad Institute Genome Sequencing Center for Infectious Disease"/>
            <person name="Wu L."/>
            <person name="Ma J."/>
        </authorList>
    </citation>
    <scope>NUCLEOTIDE SEQUENCE [LARGE SCALE GENOMIC DNA]</scope>
    <source>
        <strain evidence="3">CGMCC 4.1621</strain>
    </source>
</reference>
<name>A0ABW2EH60_9BACI</name>
<sequence length="90" mass="10553">MGIYSYLLIYFILMNFILFLLMGYDKQQARRSSSRISEKNLWTFAIIGGSIGGMVGMKVYRHKTKHISFKMGMPIITIVHLSFLYLFTRF</sequence>